<organism evidence="2 3">
    <name type="scientific">Saccharicrinis fermentans DSM 9555 = JCM 21142</name>
    <dbReference type="NCBI Taxonomy" id="869213"/>
    <lineage>
        <taxon>Bacteria</taxon>
        <taxon>Pseudomonadati</taxon>
        <taxon>Bacteroidota</taxon>
        <taxon>Bacteroidia</taxon>
        <taxon>Marinilabiliales</taxon>
        <taxon>Marinilabiliaceae</taxon>
        <taxon>Saccharicrinis</taxon>
    </lineage>
</organism>
<feature type="transmembrane region" description="Helical" evidence="1">
    <location>
        <begin position="137"/>
        <end position="158"/>
    </location>
</feature>
<evidence type="ECO:0000256" key="1">
    <source>
        <dbReference type="SAM" id="Phobius"/>
    </source>
</evidence>
<feature type="transmembrane region" description="Helical" evidence="1">
    <location>
        <begin position="170"/>
        <end position="197"/>
    </location>
</feature>
<accession>W7Y9Y3</accession>
<feature type="transmembrane region" description="Helical" evidence="1">
    <location>
        <begin position="30"/>
        <end position="52"/>
    </location>
</feature>
<sequence>MFQSTFYMDKIEQLEALQDIRKMMNRSVRFLSLSGLSGLFTGCYALIAGFIVYRYNNGILLIDNYTNEDIHFFITLGTITLILAISTSFLFTKKKARKEGTKLWDESAKNAFINLCIPLLVGGILCLTYISQGLNGLLAPTTLIFYGLALVNASKFTFPMVRQLGIMEIGLGLVNTLFIGFGLIFWLIGFGLLHIIYGTYMYFKYDRT</sequence>
<keyword evidence="1" id="KW-0812">Transmembrane</keyword>
<reference evidence="2 3" key="1">
    <citation type="journal article" date="2014" name="Genome Announc.">
        <title>Draft Genome Sequence of Cytophaga fermentans JCM 21142T, a Facultative Anaerobe Isolated from Marine Mud.</title>
        <authorList>
            <person name="Starns D."/>
            <person name="Oshima K."/>
            <person name="Suda W."/>
            <person name="Iino T."/>
            <person name="Yuki M."/>
            <person name="Inoue J."/>
            <person name="Kitamura K."/>
            <person name="Iida T."/>
            <person name="Darby A."/>
            <person name="Hattori M."/>
            <person name="Ohkuma M."/>
        </authorList>
    </citation>
    <scope>NUCLEOTIDE SEQUENCE [LARGE SCALE GENOMIC DNA]</scope>
    <source>
        <strain evidence="2 3">JCM 21142</strain>
    </source>
</reference>
<comment type="caution">
    <text evidence="2">The sequence shown here is derived from an EMBL/GenBank/DDBJ whole genome shotgun (WGS) entry which is preliminary data.</text>
</comment>
<feature type="transmembrane region" description="Helical" evidence="1">
    <location>
        <begin position="112"/>
        <end position="131"/>
    </location>
</feature>
<evidence type="ECO:0000313" key="2">
    <source>
        <dbReference type="EMBL" id="GAF04348.1"/>
    </source>
</evidence>
<keyword evidence="1" id="KW-0472">Membrane</keyword>
<keyword evidence="3" id="KW-1185">Reference proteome</keyword>
<dbReference type="EMBL" id="BAMD01000043">
    <property type="protein sequence ID" value="GAF04348.1"/>
    <property type="molecule type" value="Genomic_DNA"/>
</dbReference>
<name>W7Y9Y3_9BACT</name>
<gene>
    <name evidence="2" type="ORF">JCM21142_73051</name>
</gene>
<keyword evidence="1" id="KW-1133">Transmembrane helix</keyword>
<feature type="transmembrane region" description="Helical" evidence="1">
    <location>
        <begin position="72"/>
        <end position="91"/>
    </location>
</feature>
<dbReference type="STRING" id="869213.GCA_000517085_00204"/>
<dbReference type="Proteomes" id="UP000019402">
    <property type="component" value="Unassembled WGS sequence"/>
</dbReference>
<dbReference type="eggNOG" id="COG3127">
    <property type="taxonomic scope" value="Bacteria"/>
</dbReference>
<proteinExistence type="predicted"/>
<dbReference type="AlphaFoldDB" id="W7Y9Y3"/>
<evidence type="ECO:0000313" key="3">
    <source>
        <dbReference type="Proteomes" id="UP000019402"/>
    </source>
</evidence>
<protein>
    <submittedName>
        <fullName evidence="2">Uncharacterized protein</fullName>
    </submittedName>
</protein>